<dbReference type="EMBL" id="JACTVA010000036">
    <property type="protein sequence ID" value="MBC9208680.1"/>
    <property type="molecule type" value="Genomic_DNA"/>
</dbReference>
<evidence type="ECO:0000313" key="2">
    <source>
        <dbReference type="EMBL" id="MBC9208680.1"/>
    </source>
</evidence>
<accession>A0ABR7RPZ7</accession>
<dbReference type="RefSeq" id="WP_187785825.1">
    <property type="nucleotide sequence ID" value="NZ_JACTVA010000036.1"/>
</dbReference>
<sequence>MKAWLLPALAGATLLSACAVPQDPDAAARAAAGTRPPLATVLARLPVEVAGFDRGETTNFEERQPGYGSAVEYTTPARNGLPARAAVASVMIYDMGRPPLPDNAPAELVTPLLDEAVREATVLPPGRTLAETGRRTLALPAGGSMTCADLSGSFGRTAVEQQVCAGTAAGRFLRVHVTMPRRNSNAGDADEFTRGVAQALRGTPVALVR</sequence>
<evidence type="ECO:0008006" key="4">
    <source>
        <dbReference type="Google" id="ProtNLM"/>
    </source>
</evidence>
<proteinExistence type="predicted"/>
<evidence type="ECO:0000313" key="3">
    <source>
        <dbReference type="Proteomes" id="UP000626026"/>
    </source>
</evidence>
<keyword evidence="3" id="KW-1185">Reference proteome</keyword>
<evidence type="ECO:0000256" key="1">
    <source>
        <dbReference type="SAM" id="SignalP"/>
    </source>
</evidence>
<keyword evidence="1" id="KW-0732">Signal</keyword>
<gene>
    <name evidence="2" type="ORF">IBL26_17655</name>
</gene>
<name>A0ABR7RPZ7_9PROT</name>
<protein>
    <recommendedName>
        <fullName evidence="4">Lipoprotein</fullName>
    </recommendedName>
</protein>
<comment type="caution">
    <text evidence="2">The sequence shown here is derived from an EMBL/GenBank/DDBJ whole genome shotgun (WGS) entry which is preliminary data.</text>
</comment>
<dbReference type="Proteomes" id="UP000626026">
    <property type="component" value="Unassembled WGS sequence"/>
</dbReference>
<reference evidence="2 3" key="1">
    <citation type="journal article" date="2013" name="Int. J. Syst. Evol. Microbiol.">
        <title>Roseomonas aerophila sp. nov., isolated from air.</title>
        <authorList>
            <person name="Kim S.J."/>
            <person name="Weon H.Y."/>
            <person name="Ahn J.H."/>
            <person name="Hong S.B."/>
            <person name="Seok S.J."/>
            <person name="Whang K.S."/>
            <person name="Kwon S.W."/>
        </authorList>
    </citation>
    <scope>NUCLEOTIDE SEQUENCE [LARGE SCALE GENOMIC DNA]</scope>
    <source>
        <strain evidence="2 3">NBRC 108923</strain>
    </source>
</reference>
<organism evidence="2 3">
    <name type="scientific">Teichococcus aerophilus</name>
    <dbReference type="NCBI Taxonomy" id="1224513"/>
    <lineage>
        <taxon>Bacteria</taxon>
        <taxon>Pseudomonadati</taxon>
        <taxon>Pseudomonadota</taxon>
        <taxon>Alphaproteobacteria</taxon>
        <taxon>Acetobacterales</taxon>
        <taxon>Roseomonadaceae</taxon>
        <taxon>Roseomonas</taxon>
    </lineage>
</organism>
<feature type="chain" id="PRO_5045086717" description="Lipoprotein" evidence="1">
    <location>
        <begin position="20"/>
        <end position="209"/>
    </location>
</feature>
<feature type="signal peptide" evidence="1">
    <location>
        <begin position="1"/>
        <end position="19"/>
    </location>
</feature>
<dbReference type="PROSITE" id="PS51257">
    <property type="entry name" value="PROKAR_LIPOPROTEIN"/>
    <property type="match status" value="1"/>
</dbReference>